<dbReference type="InterPro" id="IPR036188">
    <property type="entry name" value="FAD/NAD-bd_sf"/>
</dbReference>
<dbReference type="InterPro" id="IPR050493">
    <property type="entry name" value="FAD-dep_Monooxygenase_BioMet"/>
</dbReference>
<keyword evidence="4" id="KW-0560">Oxidoreductase</keyword>
<keyword evidence="5" id="KW-0503">Monooxygenase</keyword>
<evidence type="ECO:0000256" key="4">
    <source>
        <dbReference type="ARBA" id="ARBA00023002"/>
    </source>
</evidence>
<evidence type="ECO:0000259" key="6">
    <source>
        <dbReference type="Pfam" id="PF01494"/>
    </source>
</evidence>
<proteinExistence type="inferred from homology"/>
<dbReference type="AlphaFoldDB" id="A0A8H3FMW7"/>
<accession>A0A8H3FMW7</accession>
<dbReference type="InterPro" id="IPR002938">
    <property type="entry name" value="FAD-bd"/>
</dbReference>
<dbReference type="Gene3D" id="3.50.50.60">
    <property type="entry name" value="FAD/NAD(P)-binding domain"/>
    <property type="match status" value="1"/>
</dbReference>
<gene>
    <name evidence="7" type="ORF">IMSHALPRED_007233</name>
</gene>
<evidence type="ECO:0000256" key="1">
    <source>
        <dbReference type="ARBA" id="ARBA00007992"/>
    </source>
</evidence>
<sequence>MLQWDTLLGDTMEQVGSVDFSKYGPCWALHRVDLHDELLRLATSKDTTNSKPVTLRLGAQVVDASADGSITLKDGSCHTADLIVAADGLHSVLRKTVLTHDTKAPSPSGLSSFRFLIDTKLLKDDAKLAPLLEARKGFALMIDAQDKVNERHIVWYPCRKWVPFKHARELLMLNQVISDEVQNFVGIHPTRKSDLEDGKTEGKIENYLQRQSWSRAQAKFIGAWSEAMKDSMLKEFGHFNPGLVQIMSQSSHVKCWPLYVYDPLPRWFNGRIILIGDAAHPMLPFGGQGGNSAIEDAGALGHLFRSVHDPAVIEKRLKLYELVRKDRVSRIQILSSVRAGREKEVGQKLRKYAEPGSAVPSTHQERTDHDFEHDVFAKCEEVLREAQLGEETIK</sequence>
<evidence type="ECO:0000256" key="5">
    <source>
        <dbReference type="ARBA" id="ARBA00023033"/>
    </source>
</evidence>
<evidence type="ECO:0000256" key="3">
    <source>
        <dbReference type="ARBA" id="ARBA00022827"/>
    </source>
</evidence>
<dbReference type="GO" id="GO:0071949">
    <property type="term" value="F:FAD binding"/>
    <property type="evidence" value="ECO:0007669"/>
    <property type="project" value="InterPro"/>
</dbReference>
<reference evidence="7" key="1">
    <citation type="submission" date="2021-03" db="EMBL/GenBank/DDBJ databases">
        <authorList>
            <person name="Tagirdzhanova G."/>
        </authorList>
    </citation>
    <scope>NUCLEOTIDE SEQUENCE</scope>
</reference>
<dbReference type="EMBL" id="CAJPDT010000047">
    <property type="protein sequence ID" value="CAF9927543.1"/>
    <property type="molecule type" value="Genomic_DNA"/>
</dbReference>
<keyword evidence="8" id="KW-1185">Reference proteome</keyword>
<dbReference type="Proteomes" id="UP000664534">
    <property type="component" value="Unassembled WGS sequence"/>
</dbReference>
<feature type="domain" description="FAD-binding" evidence="6">
    <location>
        <begin position="264"/>
        <end position="330"/>
    </location>
</feature>
<keyword evidence="3" id="KW-0274">FAD</keyword>
<evidence type="ECO:0000313" key="8">
    <source>
        <dbReference type="Proteomes" id="UP000664534"/>
    </source>
</evidence>
<comment type="caution">
    <text evidence="7">The sequence shown here is derived from an EMBL/GenBank/DDBJ whole genome shotgun (WGS) entry which is preliminary data.</text>
</comment>
<protein>
    <recommendedName>
        <fullName evidence="6">FAD-binding domain-containing protein</fullName>
    </recommendedName>
</protein>
<comment type="similarity">
    <text evidence="1">Belongs to the paxM FAD-dependent monooxygenase family.</text>
</comment>
<name>A0A8H3FMW7_9LECA</name>
<dbReference type="PANTHER" id="PTHR13789">
    <property type="entry name" value="MONOOXYGENASE"/>
    <property type="match status" value="1"/>
</dbReference>
<dbReference type="Pfam" id="PF01494">
    <property type="entry name" value="FAD_binding_3"/>
    <property type="match status" value="1"/>
</dbReference>
<dbReference type="PANTHER" id="PTHR13789:SF215">
    <property type="entry name" value="FAD-BINDING DOMAIN-CONTAINING PROTEIN-RELATED"/>
    <property type="match status" value="1"/>
</dbReference>
<dbReference type="SUPFAM" id="SSF51905">
    <property type="entry name" value="FAD/NAD(P)-binding domain"/>
    <property type="match status" value="1"/>
</dbReference>
<dbReference type="GO" id="GO:0004497">
    <property type="term" value="F:monooxygenase activity"/>
    <property type="evidence" value="ECO:0007669"/>
    <property type="project" value="UniProtKB-KW"/>
</dbReference>
<organism evidence="7 8">
    <name type="scientific">Imshaugia aleurites</name>
    <dbReference type="NCBI Taxonomy" id="172621"/>
    <lineage>
        <taxon>Eukaryota</taxon>
        <taxon>Fungi</taxon>
        <taxon>Dikarya</taxon>
        <taxon>Ascomycota</taxon>
        <taxon>Pezizomycotina</taxon>
        <taxon>Lecanoromycetes</taxon>
        <taxon>OSLEUM clade</taxon>
        <taxon>Lecanoromycetidae</taxon>
        <taxon>Lecanorales</taxon>
        <taxon>Lecanorineae</taxon>
        <taxon>Parmeliaceae</taxon>
        <taxon>Imshaugia</taxon>
    </lineage>
</organism>
<dbReference type="OrthoDB" id="9993796at2759"/>
<keyword evidence="2" id="KW-0285">Flavoprotein</keyword>
<evidence type="ECO:0000313" key="7">
    <source>
        <dbReference type="EMBL" id="CAF9927543.1"/>
    </source>
</evidence>
<evidence type="ECO:0000256" key="2">
    <source>
        <dbReference type="ARBA" id="ARBA00022630"/>
    </source>
</evidence>